<dbReference type="EMBL" id="DP000009">
    <property type="protein sequence ID" value="ABF96056.1"/>
    <property type="molecule type" value="Genomic_DNA"/>
</dbReference>
<name>Q10L54_ORYSJ</name>
<organism evidence="2">
    <name type="scientific">Oryza sativa subsp. japonica</name>
    <name type="common">Rice</name>
    <dbReference type="NCBI Taxonomy" id="39947"/>
    <lineage>
        <taxon>Eukaryota</taxon>
        <taxon>Viridiplantae</taxon>
        <taxon>Streptophyta</taxon>
        <taxon>Embryophyta</taxon>
        <taxon>Tracheophyta</taxon>
        <taxon>Spermatophyta</taxon>
        <taxon>Magnoliopsida</taxon>
        <taxon>Liliopsida</taxon>
        <taxon>Poales</taxon>
        <taxon>Poaceae</taxon>
        <taxon>BOP clade</taxon>
        <taxon>Oryzoideae</taxon>
        <taxon>Oryzeae</taxon>
        <taxon>Oryzinae</taxon>
        <taxon>Oryza</taxon>
        <taxon>Oryza sativa</taxon>
    </lineage>
</organism>
<accession>Q10L54</accession>
<feature type="region of interest" description="Disordered" evidence="1">
    <location>
        <begin position="105"/>
        <end position="130"/>
    </location>
</feature>
<sequence>MATRTEDVSCAAAQTEDVAGADGSGDADGGREHYLLSEIQSSSSPPAGERIRMAEEIMFYGNYDTFSFDDVKSNSLSKEKFDTDSHSDIKAEGLIVRGRSSQKLYKLKRKKERSKTQNEKPAEDNFVANDSDGEVLISTASMENRTTWIIDSA</sequence>
<reference evidence="2" key="1">
    <citation type="journal article" date="2005" name="Genome Res.">
        <title>Sequence, annotation, and analysis of synteny between rice chromosome 3 and diverged grass species.</title>
        <authorList>
            <consortium name="Rice Chromosome 3 Sequencing Consortium"/>
            <person name="Buell C.R."/>
            <person name="Yuan Q."/>
            <person name="Ouyang S."/>
            <person name="Liu J."/>
            <person name="Zhu W."/>
            <person name="Wang A."/>
            <person name="Maiti R."/>
            <person name="Haas B."/>
            <person name="Wortman J."/>
            <person name="Pertea M."/>
            <person name="Jones K.M."/>
            <person name="Kim M."/>
            <person name="Overton L."/>
            <person name="Tsitrin T."/>
            <person name="Fadrosh D."/>
            <person name="Bera J."/>
            <person name="Weaver B."/>
            <person name="Jin S."/>
            <person name="Johri S."/>
            <person name="Reardon M."/>
            <person name="Webb K."/>
            <person name="Hill J."/>
            <person name="Moffat K."/>
            <person name="Tallon L."/>
            <person name="Van Aken S."/>
            <person name="Lewis M."/>
            <person name="Utterback T."/>
            <person name="Feldblyum T."/>
            <person name="Zismann V."/>
            <person name="Iobst S."/>
            <person name="Hsiao J."/>
            <person name="de Vazeille A.R."/>
            <person name="Salzberg S.L."/>
            <person name="White O."/>
            <person name="Fraser C."/>
            <person name="Yu Y."/>
            <person name="Kim H."/>
            <person name="Rambo T."/>
            <person name="Currie J."/>
            <person name="Collura K."/>
            <person name="Kernodle-Thompson S."/>
            <person name="Wei F."/>
            <person name="Kudrna K."/>
            <person name="Ammiraju J.S."/>
            <person name="Luo M."/>
            <person name="Goicoechea J.L."/>
            <person name="Wing R.A."/>
            <person name="Henry D."/>
            <person name="Oates R."/>
            <person name="Palmer M."/>
            <person name="Pries G."/>
            <person name="Saski C."/>
            <person name="Simmons J."/>
            <person name="Soderlund C."/>
            <person name="Nelson W."/>
            <person name="de la Bastide M."/>
            <person name="Spiegel L."/>
            <person name="Nascimento L."/>
            <person name="Huang E."/>
            <person name="Preston R."/>
            <person name="Zutavern T."/>
            <person name="Palmer L."/>
            <person name="O'Shaughnessy A."/>
            <person name="Dike S."/>
            <person name="McCombie W.R."/>
            <person name="Minx P."/>
            <person name="Cordum H."/>
            <person name="Wilson R."/>
            <person name="Jin W."/>
            <person name="Lee H.R."/>
            <person name="Jiang J."/>
            <person name="Jackson S."/>
        </authorList>
    </citation>
    <scope>NUCLEOTIDE SEQUENCE [LARGE SCALE GENOMIC DNA]</scope>
</reference>
<gene>
    <name evidence="2" type="ordered locus">LOC_Os03g24400</name>
</gene>
<protein>
    <submittedName>
        <fullName evidence="2">Uncharacterized protein</fullName>
    </submittedName>
</protein>
<proteinExistence type="predicted"/>
<evidence type="ECO:0000313" key="2">
    <source>
        <dbReference type="EMBL" id="ABF96056.1"/>
    </source>
</evidence>
<feature type="region of interest" description="Disordered" evidence="1">
    <location>
        <begin position="1"/>
        <end position="31"/>
    </location>
</feature>
<feature type="compositionally biased region" description="Basic and acidic residues" evidence="1">
    <location>
        <begin position="114"/>
        <end position="123"/>
    </location>
</feature>
<evidence type="ECO:0000256" key="1">
    <source>
        <dbReference type="SAM" id="MobiDB-lite"/>
    </source>
</evidence>
<dbReference type="AlphaFoldDB" id="Q10L54"/>
<reference evidence="2" key="2">
    <citation type="submission" date="2006-06" db="EMBL/GenBank/DDBJ databases">
        <authorList>
            <person name="Buell R."/>
            <person name="Wing R.A."/>
            <person name="McCombie W.A."/>
            <person name="Ouyang S."/>
        </authorList>
    </citation>
    <scope>NUCLEOTIDE SEQUENCE</scope>
</reference>